<organism evidence="1 2">
    <name type="scientific">Tenacibaculum platacis</name>
    <dbReference type="NCBI Taxonomy" id="3137852"/>
    <lineage>
        <taxon>Bacteria</taxon>
        <taxon>Pseudomonadati</taxon>
        <taxon>Bacteroidota</taxon>
        <taxon>Flavobacteriia</taxon>
        <taxon>Flavobacteriales</taxon>
        <taxon>Flavobacteriaceae</taxon>
        <taxon>Tenacibaculum</taxon>
    </lineage>
</organism>
<evidence type="ECO:0000313" key="1">
    <source>
        <dbReference type="EMBL" id="CAL2082326.1"/>
    </source>
</evidence>
<sequence>MFFLNPYTKQNEKKYVKIDFREGFYKRNNNQVLHIFIIMNEKLGL</sequence>
<accession>A0ABM9NXK6</accession>
<gene>
    <name evidence="1" type="ORF">T190607A01A_11343</name>
</gene>
<protein>
    <submittedName>
        <fullName evidence="1">Uncharacterized protein</fullName>
    </submittedName>
</protein>
<name>A0ABM9NXK6_9FLAO</name>
<reference evidence="1 2" key="1">
    <citation type="submission" date="2024-05" db="EMBL/GenBank/DDBJ databases">
        <authorList>
            <person name="Duchaud E."/>
        </authorList>
    </citation>
    <scope>NUCLEOTIDE SEQUENCE [LARGE SCALE GENOMIC DNA]</scope>
    <source>
        <strain evidence="1">Ena-SAMPLE-TAB-13-05-2024-13:56:06:370-140302</strain>
    </source>
</reference>
<dbReference type="EMBL" id="CAXIXY010000003">
    <property type="protein sequence ID" value="CAL2082326.1"/>
    <property type="molecule type" value="Genomic_DNA"/>
</dbReference>
<comment type="caution">
    <text evidence="1">The sequence shown here is derived from an EMBL/GenBank/DDBJ whole genome shotgun (WGS) entry which is preliminary data.</text>
</comment>
<proteinExistence type="predicted"/>
<dbReference type="Proteomes" id="UP001497416">
    <property type="component" value="Unassembled WGS sequence"/>
</dbReference>
<keyword evidence="2" id="KW-1185">Reference proteome</keyword>
<evidence type="ECO:0000313" key="2">
    <source>
        <dbReference type="Proteomes" id="UP001497416"/>
    </source>
</evidence>